<evidence type="ECO:0000256" key="6">
    <source>
        <dbReference type="ARBA" id="ARBA00023098"/>
    </source>
</evidence>
<feature type="domain" description="PLD phosphodiesterase" evidence="7">
    <location>
        <begin position="140"/>
        <end position="167"/>
    </location>
</feature>
<evidence type="ECO:0000256" key="4">
    <source>
        <dbReference type="ARBA" id="ARBA00022801"/>
    </source>
</evidence>
<dbReference type="InterPro" id="IPR001736">
    <property type="entry name" value="PLipase_D/transphosphatidylase"/>
</dbReference>
<organism evidence="8 9">
    <name type="scientific">Coptis chinensis</name>
    <dbReference type="NCBI Taxonomy" id="261450"/>
    <lineage>
        <taxon>Eukaryota</taxon>
        <taxon>Viridiplantae</taxon>
        <taxon>Streptophyta</taxon>
        <taxon>Embryophyta</taxon>
        <taxon>Tracheophyta</taxon>
        <taxon>Spermatophyta</taxon>
        <taxon>Magnoliopsida</taxon>
        <taxon>Ranunculales</taxon>
        <taxon>Ranunculaceae</taxon>
        <taxon>Coptidoideae</taxon>
        <taxon>Coptis</taxon>
    </lineage>
</organism>
<evidence type="ECO:0000256" key="3">
    <source>
        <dbReference type="ARBA" id="ARBA00022737"/>
    </source>
</evidence>
<dbReference type="GO" id="GO:0004630">
    <property type="term" value="F:phospholipase D activity"/>
    <property type="evidence" value="ECO:0007669"/>
    <property type="project" value="UniProtKB-EC"/>
</dbReference>
<dbReference type="OrthoDB" id="14911at2759"/>
<dbReference type="PANTHER" id="PTHR18896:SF76">
    <property type="entry name" value="PHOSPHOLIPASE"/>
    <property type="match status" value="1"/>
</dbReference>
<dbReference type="Pfam" id="PF00614">
    <property type="entry name" value="PLDc"/>
    <property type="match status" value="1"/>
</dbReference>
<reference evidence="8 9" key="1">
    <citation type="submission" date="2020-10" db="EMBL/GenBank/DDBJ databases">
        <title>The Coptis chinensis genome and diversification of protoberbering-type alkaloids.</title>
        <authorList>
            <person name="Wang B."/>
            <person name="Shu S."/>
            <person name="Song C."/>
            <person name="Liu Y."/>
        </authorList>
    </citation>
    <scope>NUCLEOTIDE SEQUENCE [LARGE SCALE GENOMIC DNA]</scope>
    <source>
        <strain evidence="8">HL-2020</strain>
        <tissue evidence="8">Leaf</tissue>
    </source>
</reference>
<evidence type="ECO:0000313" key="8">
    <source>
        <dbReference type="EMBL" id="KAF9617118.1"/>
    </source>
</evidence>
<dbReference type="Gene3D" id="3.30.870.10">
    <property type="entry name" value="Endonuclease Chain A"/>
    <property type="match status" value="1"/>
</dbReference>
<keyword evidence="9" id="KW-1185">Reference proteome</keyword>
<evidence type="ECO:0000256" key="2">
    <source>
        <dbReference type="ARBA" id="ARBA00012027"/>
    </source>
</evidence>
<accession>A0A835IID4</accession>
<evidence type="ECO:0000259" key="7">
    <source>
        <dbReference type="PROSITE" id="PS50035"/>
    </source>
</evidence>
<keyword evidence="4" id="KW-0378">Hydrolase</keyword>
<keyword evidence="5" id="KW-0442">Lipid degradation</keyword>
<proteinExistence type="predicted"/>
<keyword evidence="6" id="KW-0443">Lipid metabolism</keyword>
<evidence type="ECO:0000313" key="9">
    <source>
        <dbReference type="Proteomes" id="UP000631114"/>
    </source>
</evidence>
<comment type="caution">
    <text evidence="8">The sequence shown here is derived from an EMBL/GenBank/DDBJ whole genome shotgun (WGS) entry which is preliminary data.</text>
</comment>
<sequence length="212" mass="24604">MIGSRMVSCGNRNVKLRGRTSSKVRDWVAEINDAGLRLPEGWCHPHRFGSFAPPRGLTEDGSEAQWFMDGQAKIWSNCFKELRKPSRGPFPLAPKIYILLYKEVAIALKINSVYSKRRLLSIHENVKVLRYPDHFSTGVYLWSHHEKLVIVDYRVGFIGGLDLCFGWYNTPSQRWAMCMFSLEKNMLQLLFSWKVLWRLVIISHLSFNKQGL</sequence>
<dbReference type="Proteomes" id="UP000631114">
    <property type="component" value="Unassembled WGS sequence"/>
</dbReference>
<dbReference type="SMART" id="SM00155">
    <property type="entry name" value="PLDc"/>
    <property type="match status" value="1"/>
</dbReference>
<gene>
    <name evidence="8" type="ORF">IFM89_033618</name>
</gene>
<dbReference type="EC" id="3.1.4.4" evidence="2"/>
<dbReference type="SUPFAM" id="SSF56024">
    <property type="entry name" value="Phospholipase D/nuclease"/>
    <property type="match status" value="1"/>
</dbReference>
<evidence type="ECO:0000256" key="1">
    <source>
        <dbReference type="ARBA" id="ARBA00000798"/>
    </source>
</evidence>
<dbReference type="InterPro" id="IPR015679">
    <property type="entry name" value="PLipase_D_fam"/>
</dbReference>
<evidence type="ECO:0000256" key="5">
    <source>
        <dbReference type="ARBA" id="ARBA00022963"/>
    </source>
</evidence>
<protein>
    <recommendedName>
        <fullName evidence="2">phospholipase D</fullName>
        <ecNumber evidence="2">3.1.4.4</ecNumber>
    </recommendedName>
</protein>
<name>A0A835IID4_9MAGN</name>
<comment type="catalytic activity">
    <reaction evidence="1">
        <text>a 1,2-diacyl-sn-glycero-3-phosphocholine + H2O = a 1,2-diacyl-sn-glycero-3-phosphate + choline + H(+)</text>
        <dbReference type="Rhea" id="RHEA:14445"/>
        <dbReference type="ChEBI" id="CHEBI:15354"/>
        <dbReference type="ChEBI" id="CHEBI:15377"/>
        <dbReference type="ChEBI" id="CHEBI:15378"/>
        <dbReference type="ChEBI" id="CHEBI:57643"/>
        <dbReference type="ChEBI" id="CHEBI:58608"/>
        <dbReference type="EC" id="3.1.4.4"/>
    </reaction>
</comment>
<keyword evidence="3" id="KW-0677">Repeat</keyword>
<dbReference type="GO" id="GO:0009395">
    <property type="term" value="P:phospholipid catabolic process"/>
    <property type="evidence" value="ECO:0007669"/>
    <property type="project" value="TreeGrafter"/>
</dbReference>
<dbReference type="PROSITE" id="PS50035">
    <property type="entry name" value="PLD"/>
    <property type="match status" value="1"/>
</dbReference>
<dbReference type="PANTHER" id="PTHR18896">
    <property type="entry name" value="PHOSPHOLIPASE D"/>
    <property type="match status" value="1"/>
</dbReference>
<dbReference type="GO" id="GO:0005886">
    <property type="term" value="C:plasma membrane"/>
    <property type="evidence" value="ECO:0007669"/>
    <property type="project" value="TreeGrafter"/>
</dbReference>
<dbReference type="EMBL" id="JADFTS010000003">
    <property type="protein sequence ID" value="KAF9617118.1"/>
    <property type="molecule type" value="Genomic_DNA"/>
</dbReference>
<dbReference type="AlphaFoldDB" id="A0A835IID4"/>